<dbReference type="GO" id="GO:0000432">
    <property type="term" value="P:positive regulation of transcription from RNA polymerase II promoter by glucose"/>
    <property type="evidence" value="ECO:0007669"/>
    <property type="project" value="TreeGrafter"/>
</dbReference>
<feature type="region of interest" description="Disordered" evidence="1">
    <location>
        <begin position="159"/>
        <end position="179"/>
    </location>
</feature>
<name>A0A1G4K9G5_9SACH</name>
<dbReference type="InterPro" id="IPR018818">
    <property type="entry name" value="Stb3"/>
</dbReference>
<protein>
    <submittedName>
        <fullName evidence="2">LAME_0G11870g1_1</fullName>
    </submittedName>
</protein>
<dbReference type="OrthoDB" id="5391991at2759"/>
<dbReference type="Pfam" id="PF10330">
    <property type="entry name" value="Stb3"/>
    <property type="match status" value="1"/>
</dbReference>
<feature type="region of interest" description="Disordered" evidence="1">
    <location>
        <begin position="373"/>
        <end position="485"/>
    </location>
</feature>
<keyword evidence="3" id="KW-1185">Reference proteome</keyword>
<feature type="compositionally biased region" description="Polar residues" evidence="1">
    <location>
        <begin position="306"/>
        <end position="316"/>
    </location>
</feature>
<dbReference type="GO" id="GO:0005634">
    <property type="term" value="C:nucleus"/>
    <property type="evidence" value="ECO:0007669"/>
    <property type="project" value="TreeGrafter"/>
</dbReference>
<sequence>MAGQEYKIDLCSVGFPENDVEEEHKTLLAAATSGNGTTSTQGVSPAKLSQLLLSEGPLAIRFITKALCKQIPGFAELSASKQRRLIMAALETGDRASCVVFTKIGWGHWSATKVEDPANFDKEREATNIANSKVKDMVSQERRRSSTVSQAKKATVGLKREVELRGGGSGSGTGAGSGAVFLDENALASEDEEYEDNAGALAGRPDELYDDNDFHDHGHFNTVNYDFFKRRKSSVVYADSSPADDSEHEAPAGPHSGQRPPLKNNRRSSTSKKRSPSVGKRSSFRSSNASLEAITRRLSSPAHVIDQQTTKISGTAPTKDPEVAAVPTRGREPRLSFSKESGLRSTLLSHASYRSSPVHRAFDSPLHKDVAYRLNSPSSDTNALASFNGEDDGAAIEEDEDLDRSDTDEEDWKHIGAESLRNSRAPSQIRSPPQLLSPHSPAAGRPAMERQPSHLSLSPPALLDSPDAVPKSRTKTILKPEPQAETQDAAILLMSLKS</sequence>
<accession>A0A1G4K9G5</accession>
<gene>
    <name evidence="2" type="ORF">LAME_0G11870G</name>
</gene>
<feature type="region of interest" description="Disordered" evidence="1">
    <location>
        <begin position="239"/>
        <end position="339"/>
    </location>
</feature>
<feature type="compositionally biased region" description="Gly residues" evidence="1">
    <location>
        <begin position="165"/>
        <end position="177"/>
    </location>
</feature>
<feature type="compositionally biased region" description="Acidic residues" evidence="1">
    <location>
        <begin position="389"/>
        <end position="410"/>
    </location>
</feature>
<dbReference type="EMBL" id="LT598484">
    <property type="protein sequence ID" value="SCV00767.1"/>
    <property type="molecule type" value="Genomic_DNA"/>
</dbReference>
<organism evidence="2 3">
    <name type="scientific">Lachancea meyersii CBS 8951</name>
    <dbReference type="NCBI Taxonomy" id="1266667"/>
    <lineage>
        <taxon>Eukaryota</taxon>
        <taxon>Fungi</taxon>
        <taxon>Dikarya</taxon>
        <taxon>Ascomycota</taxon>
        <taxon>Saccharomycotina</taxon>
        <taxon>Saccharomycetes</taxon>
        <taxon>Saccharomycetales</taxon>
        <taxon>Saccharomycetaceae</taxon>
        <taxon>Lachancea</taxon>
    </lineage>
</organism>
<feature type="compositionally biased region" description="Low complexity" evidence="1">
    <location>
        <begin position="453"/>
        <end position="468"/>
    </location>
</feature>
<dbReference type="PANTHER" id="PTHR28164:SF1">
    <property type="entry name" value="PROTEIN STB3"/>
    <property type="match status" value="1"/>
</dbReference>
<dbReference type="GO" id="GO:0043565">
    <property type="term" value="F:sequence-specific DNA binding"/>
    <property type="evidence" value="ECO:0007669"/>
    <property type="project" value="TreeGrafter"/>
</dbReference>
<dbReference type="Proteomes" id="UP000191144">
    <property type="component" value="Chromosome G"/>
</dbReference>
<dbReference type="AlphaFoldDB" id="A0A1G4K9G5"/>
<evidence type="ECO:0000313" key="3">
    <source>
        <dbReference type="Proteomes" id="UP000191144"/>
    </source>
</evidence>
<evidence type="ECO:0000313" key="2">
    <source>
        <dbReference type="EMBL" id="SCV00767.1"/>
    </source>
</evidence>
<proteinExistence type="predicted"/>
<reference evidence="3" key="1">
    <citation type="submission" date="2016-03" db="EMBL/GenBank/DDBJ databases">
        <authorList>
            <person name="Devillers Hugo."/>
        </authorList>
    </citation>
    <scope>NUCLEOTIDE SEQUENCE [LARGE SCALE GENOMIC DNA]</scope>
</reference>
<feature type="compositionally biased region" description="Polar residues" evidence="1">
    <location>
        <begin position="420"/>
        <end position="431"/>
    </location>
</feature>
<feature type="compositionally biased region" description="Basic residues" evidence="1">
    <location>
        <begin position="264"/>
        <end position="275"/>
    </location>
</feature>
<dbReference type="PANTHER" id="PTHR28164">
    <property type="entry name" value="PROTEIN STB3"/>
    <property type="match status" value="1"/>
</dbReference>
<evidence type="ECO:0000256" key="1">
    <source>
        <dbReference type="SAM" id="MobiDB-lite"/>
    </source>
</evidence>
<feature type="compositionally biased region" description="Polar residues" evidence="1">
    <location>
        <begin position="375"/>
        <end position="385"/>
    </location>
</feature>